<dbReference type="VEuPathDB" id="FungiDB:AWRI3580_g368"/>
<gene>
    <name evidence="3" type="ORF">AWRI3580_g368</name>
</gene>
<reference evidence="4" key="1">
    <citation type="journal article" date="2016" name="Genome Announc.">
        <title>Genome sequences of three species of Hanseniaspora isolated from spontaneous wine fermentations.</title>
        <authorList>
            <person name="Sternes P.R."/>
            <person name="Lee D."/>
            <person name="Kutyna D.R."/>
            <person name="Borneman A.R."/>
        </authorList>
    </citation>
    <scope>NUCLEOTIDE SEQUENCE [LARGE SCALE GENOMIC DNA]</scope>
    <source>
        <strain evidence="4">AWRI3580</strain>
    </source>
</reference>
<dbReference type="Proteomes" id="UP000095358">
    <property type="component" value="Unassembled WGS sequence"/>
</dbReference>
<dbReference type="AlphaFoldDB" id="A0A1E5S1D8"/>
<evidence type="ECO:0000256" key="2">
    <source>
        <dbReference type="ARBA" id="ARBA00023157"/>
    </source>
</evidence>
<dbReference type="GO" id="GO:1990050">
    <property type="term" value="F:phosphatidic acid transfer activity"/>
    <property type="evidence" value="ECO:0007669"/>
    <property type="project" value="TreeGrafter"/>
</dbReference>
<name>A0A1E5S1D8_HANUV</name>
<dbReference type="STRING" id="29833.A0A1E5S1D8"/>
<dbReference type="Pfam" id="PF05254">
    <property type="entry name" value="UPF0203"/>
    <property type="match status" value="1"/>
</dbReference>
<dbReference type="GO" id="GO:0005829">
    <property type="term" value="C:cytosol"/>
    <property type="evidence" value="ECO:0007669"/>
    <property type="project" value="TreeGrafter"/>
</dbReference>
<evidence type="ECO:0000313" key="4">
    <source>
        <dbReference type="Proteomes" id="UP000095358"/>
    </source>
</evidence>
<proteinExistence type="inferred from homology"/>
<comment type="caution">
    <text evidence="3">The sequence shown here is derived from an EMBL/GenBank/DDBJ whole genome shotgun (WGS) entry which is preliminary data.</text>
</comment>
<accession>A0A1E5S1D8</accession>
<dbReference type="GO" id="GO:0005758">
    <property type="term" value="C:mitochondrial intermembrane space"/>
    <property type="evidence" value="ECO:0007669"/>
    <property type="project" value="TreeGrafter"/>
</dbReference>
<dbReference type="EMBL" id="LPNN01000001">
    <property type="protein sequence ID" value="OEJ92859.1"/>
    <property type="molecule type" value="Genomic_DNA"/>
</dbReference>
<keyword evidence="2" id="KW-1015">Disulfide bond</keyword>
<dbReference type="OrthoDB" id="19091at2759"/>
<dbReference type="PANTHER" id="PTHR46403">
    <property type="entry name" value="TP53-REGULATED INHIBITOR OF APOPTOSIS 1"/>
    <property type="match status" value="1"/>
</dbReference>
<dbReference type="GO" id="GO:0045332">
    <property type="term" value="P:phospholipid translocation"/>
    <property type="evidence" value="ECO:0007669"/>
    <property type="project" value="TreeGrafter"/>
</dbReference>
<organism evidence="3 4">
    <name type="scientific">Hanseniaspora uvarum</name>
    <name type="common">Yeast</name>
    <name type="synonym">Kloeckera apiculata</name>
    <dbReference type="NCBI Taxonomy" id="29833"/>
    <lineage>
        <taxon>Eukaryota</taxon>
        <taxon>Fungi</taxon>
        <taxon>Dikarya</taxon>
        <taxon>Ascomycota</taxon>
        <taxon>Saccharomycotina</taxon>
        <taxon>Saccharomycetes</taxon>
        <taxon>Saccharomycodales</taxon>
        <taxon>Saccharomycodaceae</taxon>
        <taxon>Hanseniaspora</taxon>
    </lineage>
</organism>
<dbReference type="InterPro" id="IPR007918">
    <property type="entry name" value="MDM35_apoptosis"/>
</dbReference>
<evidence type="ECO:0000256" key="1">
    <source>
        <dbReference type="ARBA" id="ARBA00006196"/>
    </source>
</evidence>
<dbReference type="GO" id="GO:0005634">
    <property type="term" value="C:nucleus"/>
    <property type="evidence" value="ECO:0007669"/>
    <property type="project" value="TreeGrafter"/>
</dbReference>
<comment type="similarity">
    <text evidence="1">Belongs to the TRIAP1/MDM35 family.</text>
</comment>
<dbReference type="PANTHER" id="PTHR46403:SF1">
    <property type="entry name" value="TP53-REGULATED INHIBITOR OF APOPTOSIS 1"/>
    <property type="match status" value="1"/>
</dbReference>
<sequence>MGSNLSAPVPVFAKECSKLNDKFNECSDKWYKGEFLKGESTENPCSFLFQEFAQCINVALLLKDFKSIEEFQEGDLPDDINEFIQENNIKFDIANRGGFGNKE</sequence>
<protein>
    <recommendedName>
        <fullName evidence="5">Mitochondrial distribution and morphology protein 35</fullName>
    </recommendedName>
</protein>
<keyword evidence="4" id="KW-1185">Reference proteome</keyword>
<evidence type="ECO:0008006" key="5">
    <source>
        <dbReference type="Google" id="ProtNLM"/>
    </source>
</evidence>
<evidence type="ECO:0000313" key="3">
    <source>
        <dbReference type="EMBL" id="OEJ92859.1"/>
    </source>
</evidence>